<proteinExistence type="predicted"/>
<dbReference type="GO" id="GO:0004497">
    <property type="term" value="F:monooxygenase activity"/>
    <property type="evidence" value="ECO:0007669"/>
    <property type="project" value="InterPro"/>
</dbReference>
<comment type="caution">
    <text evidence="1">The sequence shown here is derived from an EMBL/GenBank/DDBJ whole genome shotgun (WGS) entry which is preliminary data.</text>
</comment>
<dbReference type="AlphaFoldDB" id="A0A2T9YFS3"/>
<organism evidence="1 2">
    <name type="scientific">Smittium simulii</name>
    <dbReference type="NCBI Taxonomy" id="133385"/>
    <lineage>
        <taxon>Eukaryota</taxon>
        <taxon>Fungi</taxon>
        <taxon>Fungi incertae sedis</taxon>
        <taxon>Zoopagomycota</taxon>
        <taxon>Kickxellomycotina</taxon>
        <taxon>Harpellomycetes</taxon>
        <taxon>Harpellales</taxon>
        <taxon>Legeriomycetaceae</taxon>
        <taxon>Smittium</taxon>
    </lineage>
</organism>
<evidence type="ECO:0000313" key="2">
    <source>
        <dbReference type="Proteomes" id="UP000245383"/>
    </source>
</evidence>
<dbReference type="GO" id="GO:0016705">
    <property type="term" value="F:oxidoreductase activity, acting on paired donors, with incorporation or reduction of molecular oxygen"/>
    <property type="evidence" value="ECO:0007669"/>
    <property type="project" value="InterPro"/>
</dbReference>
<dbReference type="GO" id="GO:0020037">
    <property type="term" value="F:heme binding"/>
    <property type="evidence" value="ECO:0007669"/>
    <property type="project" value="InterPro"/>
</dbReference>
<sequence length="497" mass="58127">MYVDTHYLITLITDRFGKGKRIRNNWQSIDLFCFKTSCDVPLTVMSDRSKESIFRLTETTIRIEASASLFKRMVLIHLVLNAKQEFQRLIFIFYIKKKNFPQLKISSNHFSTTEFNKDMKRLGGAIEYNLFSKNIIVSKNFIKEFVSMPSKIFSVSKGQKRTNDLYDIETEHYQHYSIQLRLLGEMFSSKYFDSVLEDEFINFNRFIGMYISNCGVKVSFDTIKIDDFGDLLYYVFFESALYRTFGNNIPNNPNYKTLISSSIHFGSMPIKSEFNVFSRFKQVLSTLFLIVYNTYSYLYKYRRCAFRALYSRRITKLGKILKNEMDSAYLVKSSSKKCTDALSMIILNQKYFHSFDIIATTLSLVKLFECMLIIPLSRILNSIVYISNHTDRLLGLIQEQKTISAKYGESLSSTSLKKMKFLDAFIKESLLLSSPASIRECPFTRFALMQIKLVFVILLRKYYIFSDIDYSNLPQSQYTKITTVFPSTNVIYLKKIN</sequence>
<dbReference type="GO" id="GO:0005506">
    <property type="term" value="F:iron ion binding"/>
    <property type="evidence" value="ECO:0007669"/>
    <property type="project" value="InterPro"/>
</dbReference>
<dbReference type="Proteomes" id="UP000245383">
    <property type="component" value="Unassembled WGS sequence"/>
</dbReference>
<dbReference type="InterPro" id="IPR036396">
    <property type="entry name" value="Cyt_P450_sf"/>
</dbReference>
<protein>
    <submittedName>
        <fullName evidence="1">Uncharacterized protein</fullName>
    </submittedName>
</protein>
<evidence type="ECO:0000313" key="1">
    <source>
        <dbReference type="EMBL" id="PVU91192.1"/>
    </source>
</evidence>
<dbReference type="SUPFAM" id="SSF48264">
    <property type="entry name" value="Cytochrome P450"/>
    <property type="match status" value="1"/>
</dbReference>
<name>A0A2T9YFS3_9FUNG</name>
<dbReference type="Gene3D" id="1.10.630.10">
    <property type="entry name" value="Cytochrome P450"/>
    <property type="match status" value="1"/>
</dbReference>
<dbReference type="EMBL" id="MBFR01000215">
    <property type="protein sequence ID" value="PVU91192.1"/>
    <property type="molecule type" value="Genomic_DNA"/>
</dbReference>
<dbReference type="OrthoDB" id="1844152at2759"/>
<reference evidence="1 2" key="1">
    <citation type="journal article" date="2018" name="MBio">
        <title>Comparative Genomics Reveals the Core Gene Toolbox for the Fungus-Insect Symbiosis.</title>
        <authorList>
            <person name="Wang Y."/>
            <person name="Stata M."/>
            <person name="Wang W."/>
            <person name="Stajich J.E."/>
            <person name="White M.M."/>
            <person name="Moncalvo J.M."/>
        </authorList>
    </citation>
    <scope>NUCLEOTIDE SEQUENCE [LARGE SCALE GENOMIC DNA]</scope>
    <source>
        <strain evidence="1 2">SWE-8-4</strain>
    </source>
</reference>
<keyword evidence="2" id="KW-1185">Reference proteome</keyword>
<gene>
    <name evidence="1" type="ORF">BB561_004519</name>
</gene>
<accession>A0A2T9YFS3</accession>